<dbReference type="Pfam" id="PF01425">
    <property type="entry name" value="Amidase"/>
    <property type="match status" value="1"/>
</dbReference>
<dbReference type="AlphaFoldDB" id="A0A090EWH3"/>
<dbReference type="GO" id="GO:0003824">
    <property type="term" value="F:catalytic activity"/>
    <property type="evidence" value="ECO:0007669"/>
    <property type="project" value="InterPro"/>
</dbReference>
<dbReference type="EMBL" id="CCMZ01000002">
    <property type="protein sequence ID" value="CDX11457.1"/>
    <property type="molecule type" value="Genomic_DNA"/>
</dbReference>
<dbReference type="InterPro" id="IPR023631">
    <property type="entry name" value="Amidase_dom"/>
</dbReference>
<dbReference type="Gene3D" id="3.90.1300.10">
    <property type="entry name" value="Amidase signature (AS) domain"/>
    <property type="match status" value="1"/>
</dbReference>
<gene>
    <name evidence="3" type="ORF">MPL3356_100012</name>
</gene>
<sequence length="127" mass="14086">MFEAQRKVRADVGEAINGFDILLTPTLPCTALPHSTRTTLSEGVTIDQFRDQYQSLYQFQGVFNITGQPSVSLPLFHDGEGMPIGIQIVARFGDEATLVRVARDLEQALPWSKRRPPVFAGRGRIGE</sequence>
<comment type="similarity">
    <text evidence="1">Belongs to the amidase family.</text>
</comment>
<organism evidence="3 4">
    <name type="scientific">Mesorhizobium plurifarium</name>
    <dbReference type="NCBI Taxonomy" id="69974"/>
    <lineage>
        <taxon>Bacteria</taxon>
        <taxon>Pseudomonadati</taxon>
        <taxon>Pseudomonadota</taxon>
        <taxon>Alphaproteobacteria</taxon>
        <taxon>Hyphomicrobiales</taxon>
        <taxon>Phyllobacteriaceae</taxon>
        <taxon>Mesorhizobium</taxon>
    </lineage>
</organism>
<keyword evidence="4" id="KW-1185">Reference proteome</keyword>
<proteinExistence type="inferred from homology"/>
<dbReference type="Proteomes" id="UP000045285">
    <property type="component" value="Unassembled WGS sequence"/>
</dbReference>
<protein>
    <submittedName>
        <fullName evidence="3">Amidase</fullName>
    </submittedName>
</protein>
<dbReference type="PANTHER" id="PTHR11895:SF7">
    <property type="entry name" value="GLUTAMYL-TRNA(GLN) AMIDOTRANSFERASE SUBUNIT A, MITOCHONDRIAL"/>
    <property type="match status" value="1"/>
</dbReference>
<accession>A0A090EWH3</accession>
<evidence type="ECO:0000313" key="3">
    <source>
        <dbReference type="EMBL" id="CDX11457.1"/>
    </source>
</evidence>
<dbReference type="InterPro" id="IPR036928">
    <property type="entry name" value="AS_sf"/>
</dbReference>
<evidence type="ECO:0000259" key="2">
    <source>
        <dbReference type="Pfam" id="PF01425"/>
    </source>
</evidence>
<name>A0A090EWH3_MESPL</name>
<dbReference type="SUPFAM" id="SSF75304">
    <property type="entry name" value="Amidase signature (AS) enzymes"/>
    <property type="match status" value="1"/>
</dbReference>
<feature type="domain" description="Amidase" evidence="2">
    <location>
        <begin position="4"/>
        <end position="98"/>
    </location>
</feature>
<dbReference type="InterPro" id="IPR000120">
    <property type="entry name" value="Amidase"/>
</dbReference>
<evidence type="ECO:0000256" key="1">
    <source>
        <dbReference type="ARBA" id="ARBA00009199"/>
    </source>
</evidence>
<evidence type="ECO:0000313" key="4">
    <source>
        <dbReference type="Proteomes" id="UP000045285"/>
    </source>
</evidence>
<reference evidence="4" key="1">
    <citation type="submission" date="2014-08" db="EMBL/GenBank/DDBJ databases">
        <authorList>
            <person name="Moulin L."/>
        </authorList>
    </citation>
    <scope>NUCLEOTIDE SEQUENCE [LARGE SCALE GENOMIC DNA]</scope>
</reference>
<dbReference type="PANTHER" id="PTHR11895">
    <property type="entry name" value="TRANSAMIDASE"/>
    <property type="match status" value="1"/>
</dbReference>